<feature type="non-terminal residue" evidence="1">
    <location>
        <position position="1"/>
    </location>
</feature>
<gene>
    <name evidence="1" type="ORF">AVEN_236186_1</name>
</gene>
<keyword evidence="2" id="KW-1185">Reference proteome</keyword>
<evidence type="ECO:0000313" key="1">
    <source>
        <dbReference type="EMBL" id="GBN98575.1"/>
    </source>
</evidence>
<sequence length="72" mass="8210">EAYGESVLPYSIARRWFKMFKEERELISKESGPNAPVTTLMEVNINVAAAIAREDHRTTLRDQSKRLNISSS</sequence>
<name>A0A4Y2THI9_ARAVE</name>
<dbReference type="Proteomes" id="UP000499080">
    <property type="component" value="Unassembled WGS sequence"/>
</dbReference>
<dbReference type="AlphaFoldDB" id="A0A4Y2THI9"/>
<comment type="caution">
    <text evidence="1">The sequence shown here is derived from an EMBL/GenBank/DDBJ whole genome shotgun (WGS) entry which is preliminary data.</text>
</comment>
<accession>A0A4Y2THI9</accession>
<dbReference type="OrthoDB" id="6429307at2759"/>
<protein>
    <recommendedName>
        <fullName evidence="3">Mos1 transposase HTH domain-containing protein</fullName>
    </recommendedName>
</protein>
<reference evidence="1 2" key="1">
    <citation type="journal article" date="2019" name="Sci. Rep.">
        <title>Orb-weaving spider Araneus ventricosus genome elucidates the spidroin gene catalogue.</title>
        <authorList>
            <person name="Kono N."/>
            <person name="Nakamura H."/>
            <person name="Ohtoshi R."/>
            <person name="Moran D.A.P."/>
            <person name="Shinohara A."/>
            <person name="Yoshida Y."/>
            <person name="Fujiwara M."/>
            <person name="Mori M."/>
            <person name="Tomita M."/>
            <person name="Arakawa K."/>
        </authorList>
    </citation>
    <scope>NUCLEOTIDE SEQUENCE [LARGE SCALE GENOMIC DNA]</scope>
</reference>
<evidence type="ECO:0000313" key="2">
    <source>
        <dbReference type="Proteomes" id="UP000499080"/>
    </source>
</evidence>
<organism evidence="1 2">
    <name type="scientific">Araneus ventricosus</name>
    <name type="common">Orbweaver spider</name>
    <name type="synonym">Epeira ventricosa</name>
    <dbReference type="NCBI Taxonomy" id="182803"/>
    <lineage>
        <taxon>Eukaryota</taxon>
        <taxon>Metazoa</taxon>
        <taxon>Ecdysozoa</taxon>
        <taxon>Arthropoda</taxon>
        <taxon>Chelicerata</taxon>
        <taxon>Arachnida</taxon>
        <taxon>Araneae</taxon>
        <taxon>Araneomorphae</taxon>
        <taxon>Entelegynae</taxon>
        <taxon>Araneoidea</taxon>
        <taxon>Araneidae</taxon>
        <taxon>Araneus</taxon>
    </lineage>
</organism>
<proteinExistence type="predicted"/>
<dbReference type="EMBL" id="BGPR01027802">
    <property type="protein sequence ID" value="GBN98575.1"/>
    <property type="molecule type" value="Genomic_DNA"/>
</dbReference>
<evidence type="ECO:0008006" key="3">
    <source>
        <dbReference type="Google" id="ProtNLM"/>
    </source>
</evidence>